<dbReference type="Proteomes" id="UP000507222">
    <property type="component" value="Unassembled WGS sequence"/>
</dbReference>
<protein>
    <submittedName>
        <fullName evidence="1">Uncharacterized protein</fullName>
    </submittedName>
</protein>
<gene>
    <name evidence="1" type="ORF">CURHAP_LOCUS43903</name>
</gene>
<accession>A0A6J5VE51</accession>
<evidence type="ECO:0000313" key="1">
    <source>
        <dbReference type="EMBL" id="CAB4286521.1"/>
    </source>
</evidence>
<reference evidence="1 2" key="1">
    <citation type="submission" date="2020-05" db="EMBL/GenBank/DDBJ databases">
        <authorList>
            <person name="Campoy J."/>
            <person name="Schneeberger K."/>
            <person name="Spophaly S."/>
        </authorList>
    </citation>
    <scope>NUCLEOTIDE SEQUENCE [LARGE SCALE GENOMIC DNA]</scope>
    <source>
        <strain evidence="1">PruArmRojPasFocal</strain>
    </source>
</reference>
<proteinExistence type="predicted"/>
<evidence type="ECO:0000313" key="2">
    <source>
        <dbReference type="Proteomes" id="UP000507222"/>
    </source>
</evidence>
<name>A0A6J5VE51_PRUAR</name>
<sequence>MTIILIAAGAGAKIYEWFNRSKISEQQNQLDNSVAKLHNIIEDLNTMTVQLNKFTQELQSKVDVIQAPSRPPWPLSVFW</sequence>
<dbReference type="AlphaFoldDB" id="A0A6J5VE51"/>
<dbReference type="EMBL" id="CAEKDK010000007">
    <property type="protein sequence ID" value="CAB4286521.1"/>
    <property type="molecule type" value="Genomic_DNA"/>
</dbReference>
<organism evidence="1 2">
    <name type="scientific">Prunus armeniaca</name>
    <name type="common">Apricot</name>
    <name type="synonym">Armeniaca vulgaris</name>
    <dbReference type="NCBI Taxonomy" id="36596"/>
    <lineage>
        <taxon>Eukaryota</taxon>
        <taxon>Viridiplantae</taxon>
        <taxon>Streptophyta</taxon>
        <taxon>Embryophyta</taxon>
        <taxon>Tracheophyta</taxon>
        <taxon>Spermatophyta</taxon>
        <taxon>Magnoliopsida</taxon>
        <taxon>eudicotyledons</taxon>
        <taxon>Gunneridae</taxon>
        <taxon>Pentapetalae</taxon>
        <taxon>rosids</taxon>
        <taxon>fabids</taxon>
        <taxon>Rosales</taxon>
        <taxon>Rosaceae</taxon>
        <taxon>Amygdaloideae</taxon>
        <taxon>Amygdaleae</taxon>
        <taxon>Prunus</taxon>
    </lineage>
</organism>